<organism evidence="1 2">
    <name type="scientific">Halocaridina rubra</name>
    <name type="common">Hawaiian red shrimp</name>
    <dbReference type="NCBI Taxonomy" id="373956"/>
    <lineage>
        <taxon>Eukaryota</taxon>
        <taxon>Metazoa</taxon>
        <taxon>Ecdysozoa</taxon>
        <taxon>Arthropoda</taxon>
        <taxon>Crustacea</taxon>
        <taxon>Multicrustacea</taxon>
        <taxon>Malacostraca</taxon>
        <taxon>Eumalacostraca</taxon>
        <taxon>Eucarida</taxon>
        <taxon>Decapoda</taxon>
        <taxon>Pleocyemata</taxon>
        <taxon>Caridea</taxon>
        <taxon>Atyoidea</taxon>
        <taxon>Atyidae</taxon>
        <taxon>Halocaridina</taxon>
    </lineage>
</organism>
<gene>
    <name evidence="1" type="ORF">SK128_009605</name>
</gene>
<dbReference type="GO" id="GO:0000139">
    <property type="term" value="C:Golgi membrane"/>
    <property type="evidence" value="ECO:0007669"/>
    <property type="project" value="TreeGrafter"/>
</dbReference>
<dbReference type="PANTHER" id="PTHR46396">
    <property type="entry name" value="PROTEIN O-LINKED-MANNOSE BETA-1,2-N-ACETYLGLUCOSAMINYLTRANSFERASE 1"/>
    <property type="match status" value="1"/>
</dbReference>
<dbReference type="GO" id="GO:0016266">
    <property type="term" value="P:protein O-linked glycosylation via N-acetyl-galactosamine"/>
    <property type="evidence" value="ECO:0007669"/>
    <property type="project" value="TreeGrafter"/>
</dbReference>
<dbReference type="EMBL" id="JAXCGZ010003892">
    <property type="protein sequence ID" value="KAK7082771.1"/>
    <property type="molecule type" value="Genomic_DNA"/>
</dbReference>
<protein>
    <submittedName>
        <fullName evidence="1">Uncharacterized protein</fullName>
    </submittedName>
</protein>
<dbReference type="GO" id="GO:0047223">
    <property type="term" value="F:beta-1,3-galactosyl-O-glycosyl-glycoprotein beta-1,3-N-acetylglucosaminyltransferase activity"/>
    <property type="evidence" value="ECO:0007669"/>
    <property type="project" value="TreeGrafter"/>
</dbReference>
<dbReference type="Proteomes" id="UP001381693">
    <property type="component" value="Unassembled WGS sequence"/>
</dbReference>
<keyword evidence="2" id="KW-1185">Reference proteome</keyword>
<evidence type="ECO:0000313" key="2">
    <source>
        <dbReference type="Proteomes" id="UP001381693"/>
    </source>
</evidence>
<reference evidence="1 2" key="1">
    <citation type="submission" date="2023-11" db="EMBL/GenBank/DDBJ databases">
        <title>Halocaridina rubra genome assembly.</title>
        <authorList>
            <person name="Smith C."/>
        </authorList>
    </citation>
    <scope>NUCLEOTIDE SEQUENCE [LARGE SCALE GENOMIC DNA]</scope>
    <source>
        <strain evidence="1">EP-1</strain>
        <tissue evidence="1">Whole</tissue>
    </source>
</reference>
<dbReference type="AlphaFoldDB" id="A0AAN8XEN3"/>
<sequence length="156" mass="18438">MGPPFHLQPWADFRQMHHNLDQVQPGRIILCMLRKDFLHGIPEDSRSYLQRQGSLAIKFLGRGMTWTWIWIKGGITISEAVTMPTLPRIAPRHLVNLQLDLQKPEEYCPQWPQDTKWEKRRKFCNSYEYFGDLCSCEEPNPLLFKHVKVVRGEQSY</sequence>
<dbReference type="InterPro" id="IPR052463">
    <property type="entry name" value="O-linked_mannose_GnT"/>
</dbReference>
<comment type="caution">
    <text evidence="1">The sequence shown here is derived from an EMBL/GenBank/DDBJ whole genome shotgun (WGS) entry which is preliminary data.</text>
</comment>
<accession>A0AAN8XEN3</accession>
<dbReference type="PANTHER" id="PTHR46396:SF2">
    <property type="entry name" value="ILEI_PANDER DOMAIN-CONTAINING PROTEIN"/>
    <property type="match status" value="1"/>
</dbReference>
<name>A0AAN8XEN3_HALRR</name>
<proteinExistence type="predicted"/>
<evidence type="ECO:0000313" key="1">
    <source>
        <dbReference type="EMBL" id="KAK7082771.1"/>
    </source>
</evidence>